<organism evidence="3 4">
    <name type="scientific">Lagenidium giganteum</name>
    <dbReference type="NCBI Taxonomy" id="4803"/>
    <lineage>
        <taxon>Eukaryota</taxon>
        <taxon>Sar</taxon>
        <taxon>Stramenopiles</taxon>
        <taxon>Oomycota</taxon>
        <taxon>Peronosporomycetes</taxon>
        <taxon>Pythiales</taxon>
        <taxon>Pythiaceae</taxon>
    </lineage>
</organism>
<evidence type="ECO:0000259" key="2">
    <source>
        <dbReference type="Pfam" id="PF03732"/>
    </source>
</evidence>
<name>A0AAV2YJM9_9STRA</name>
<comment type="caution">
    <text evidence="3">The sequence shown here is derived from an EMBL/GenBank/DDBJ whole genome shotgun (WGS) entry which is preliminary data.</text>
</comment>
<proteinExistence type="predicted"/>
<dbReference type="AlphaFoldDB" id="A0AAV2YJM9"/>
<feature type="region of interest" description="Disordered" evidence="1">
    <location>
        <begin position="257"/>
        <end position="294"/>
    </location>
</feature>
<dbReference type="EMBL" id="DAKRPA010000266">
    <property type="protein sequence ID" value="DAZ94150.1"/>
    <property type="molecule type" value="Genomic_DNA"/>
</dbReference>
<evidence type="ECO:0000313" key="4">
    <source>
        <dbReference type="Proteomes" id="UP001146120"/>
    </source>
</evidence>
<accession>A0AAV2YJM9</accession>
<feature type="region of interest" description="Disordered" evidence="1">
    <location>
        <begin position="46"/>
        <end position="86"/>
    </location>
</feature>
<evidence type="ECO:0000313" key="3">
    <source>
        <dbReference type="EMBL" id="DAZ94150.1"/>
    </source>
</evidence>
<dbReference type="Pfam" id="PF03732">
    <property type="entry name" value="Retrotrans_gag"/>
    <property type="match status" value="1"/>
</dbReference>
<reference evidence="3" key="2">
    <citation type="journal article" date="2023" name="Microbiol Resour">
        <title>Decontamination and Annotation of the Draft Genome Sequence of the Oomycete Lagenidium giganteum ARSEF 373.</title>
        <authorList>
            <person name="Morgan W.R."/>
            <person name="Tartar A."/>
        </authorList>
    </citation>
    <scope>NUCLEOTIDE SEQUENCE</scope>
    <source>
        <strain evidence="3">ARSEF 373</strain>
    </source>
</reference>
<evidence type="ECO:0000256" key="1">
    <source>
        <dbReference type="SAM" id="MobiDB-lite"/>
    </source>
</evidence>
<feature type="domain" description="Retrotransposon gag" evidence="2">
    <location>
        <begin position="148"/>
        <end position="230"/>
    </location>
</feature>
<dbReference type="PANTHER" id="PTHR33223:SF6">
    <property type="entry name" value="CCHC-TYPE DOMAIN-CONTAINING PROTEIN"/>
    <property type="match status" value="1"/>
</dbReference>
<dbReference type="InterPro" id="IPR005162">
    <property type="entry name" value="Retrotrans_gag_dom"/>
</dbReference>
<reference evidence="3" key="1">
    <citation type="submission" date="2022-11" db="EMBL/GenBank/DDBJ databases">
        <authorList>
            <person name="Morgan W.R."/>
            <person name="Tartar A."/>
        </authorList>
    </citation>
    <scope>NUCLEOTIDE SEQUENCE</scope>
    <source>
        <strain evidence="3">ARSEF 373</strain>
    </source>
</reference>
<dbReference type="Proteomes" id="UP001146120">
    <property type="component" value="Unassembled WGS sequence"/>
</dbReference>
<dbReference type="PANTHER" id="PTHR33223">
    <property type="entry name" value="CCHC-TYPE DOMAIN-CONTAINING PROTEIN"/>
    <property type="match status" value="1"/>
</dbReference>
<feature type="compositionally biased region" description="Polar residues" evidence="1">
    <location>
        <begin position="276"/>
        <end position="291"/>
    </location>
</feature>
<feature type="compositionally biased region" description="Polar residues" evidence="1">
    <location>
        <begin position="258"/>
        <end position="268"/>
    </location>
</feature>
<protein>
    <recommendedName>
        <fullName evidence="2">Retrotransposon gag domain-containing protein</fullName>
    </recommendedName>
</protein>
<keyword evidence="4" id="KW-1185">Reference proteome</keyword>
<sequence length="351" mass="39885">MRQEFAASIAGVNQNVNEEIVSLKDKIGKLLAGMNGRMNSISNTRQVAEDASAMASTTPQRLDHQQDQARPPPAVQTPSTQPMAVDEGALRPQLRKMDTKPPVFEGDIDGMKLNSFIFQFEQYYKQKGYDLDEHGDLIADELNQSVKKAALVWYEQYMTAPNTDKTWAAMKAEMYEAFREPNFQEKMRQQLITIKQSGTYHDYVLRFRELHRVVNIEEGTALTLFYNGLSSNIMRENIRRTKPRDIKEAMNAGFLEQDIQTPGTSPSTRLPKGTTREPTNQGNKRSHNGTIKPSKVTKTKCNFCNKGFHAEDECWAKHPEKSPKRPSSRNEELNAKIYAALQRIMVNPPSN</sequence>
<gene>
    <name evidence="3" type="ORF">N0F65_007350</name>
</gene>